<evidence type="ECO:0008006" key="4">
    <source>
        <dbReference type="Google" id="ProtNLM"/>
    </source>
</evidence>
<evidence type="ECO:0000313" key="3">
    <source>
        <dbReference type="Proteomes" id="UP000663090"/>
    </source>
</evidence>
<dbReference type="EMBL" id="CP071091">
    <property type="protein sequence ID" value="QSQ17131.1"/>
    <property type="molecule type" value="Genomic_DNA"/>
</dbReference>
<evidence type="ECO:0000256" key="1">
    <source>
        <dbReference type="SAM" id="SignalP"/>
    </source>
</evidence>
<dbReference type="RefSeq" id="WP_206718766.1">
    <property type="nucleotide sequence ID" value="NZ_CP071091.1"/>
</dbReference>
<sequence>MAIKLTAAPFVFALLLIGLHSTDVEAASTQGTIQNMQVDAKGNFTFTLTGTPNLCANGNLANNRGSVIVGVRGVTAEGARAIHATLMSAFLSGKSVVIITDETVTTTGWGCTVYAVDIF</sequence>
<keyword evidence="3" id="KW-1185">Reference proteome</keyword>
<keyword evidence="1" id="KW-0732">Signal</keyword>
<dbReference type="Proteomes" id="UP000663090">
    <property type="component" value="Chromosome"/>
</dbReference>
<reference evidence="2 3" key="1">
    <citation type="submission" date="2021-02" db="EMBL/GenBank/DDBJ databases">
        <title>De Novo genome assembly of isolated myxobacteria.</title>
        <authorList>
            <person name="Stevens D.C."/>
        </authorList>
    </citation>
    <scope>NUCLEOTIDE SEQUENCE [LARGE SCALE GENOMIC DNA]</scope>
    <source>
        <strain evidence="2 3">SCHIC003</strain>
    </source>
</reference>
<protein>
    <recommendedName>
        <fullName evidence="4">Lipoprotein</fullName>
    </recommendedName>
</protein>
<organism evidence="2 3">
    <name type="scientific">Myxococcus landrumensis</name>
    <dbReference type="NCBI Taxonomy" id="2813577"/>
    <lineage>
        <taxon>Bacteria</taxon>
        <taxon>Pseudomonadati</taxon>
        <taxon>Myxococcota</taxon>
        <taxon>Myxococcia</taxon>
        <taxon>Myxococcales</taxon>
        <taxon>Cystobacterineae</taxon>
        <taxon>Myxococcaceae</taxon>
        <taxon>Myxococcus</taxon>
    </lineage>
</organism>
<feature type="chain" id="PRO_5047545838" description="Lipoprotein" evidence="1">
    <location>
        <begin position="27"/>
        <end position="119"/>
    </location>
</feature>
<evidence type="ECO:0000313" key="2">
    <source>
        <dbReference type="EMBL" id="QSQ17131.1"/>
    </source>
</evidence>
<accession>A0ABX7NIB7</accession>
<gene>
    <name evidence="2" type="ORF">JY572_14175</name>
</gene>
<name>A0ABX7NIB7_9BACT</name>
<proteinExistence type="predicted"/>
<feature type="signal peptide" evidence="1">
    <location>
        <begin position="1"/>
        <end position="26"/>
    </location>
</feature>